<dbReference type="EMBL" id="CP116942">
    <property type="protein sequence ID" value="WCO68408.1"/>
    <property type="molecule type" value="Genomic_DNA"/>
</dbReference>
<gene>
    <name evidence="5" type="ORF">PO878_06660</name>
</gene>
<dbReference type="PANTHER" id="PTHR12159">
    <property type="entry name" value="G/T AND G/U MISMATCH-SPECIFIC DNA GLYCOSYLASE"/>
    <property type="match status" value="1"/>
</dbReference>
<evidence type="ECO:0000256" key="1">
    <source>
        <dbReference type="ARBA" id="ARBA00022763"/>
    </source>
</evidence>
<keyword evidence="2" id="KW-0378">Hydrolase</keyword>
<feature type="domain" description="Uracil-DNA glycosylase-like" evidence="4">
    <location>
        <begin position="213"/>
        <end position="367"/>
    </location>
</feature>
<dbReference type="GO" id="GO:0006285">
    <property type="term" value="P:base-excision repair, AP site formation"/>
    <property type="evidence" value="ECO:0007669"/>
    <property type="project" value="InterPro"/>
</dbReference>
<dbReference type="InterPro" id="IPR041698">
    <property type="entry name" value="Methyltransf_25"/>
</dbReference>
<protein>
    <submittedName>
        <fullName evidence="5">Uracil-DNA glycosylase family protein</fullName>
    </submittedName>
</protein>
<evidence type="ECO:0000313" key="6">
    <source>
        <dbReference type="Proteomes" id="UP001216390"/>
    </source>
</evidence>
<dbReference type="Proteomes" id="UP001216390">
    <property type="component" value="Chromosome"/>
</dbReference>
<evidence type="ECO:0000313" key="5">
    <source>
        <dbReference type="EMBL" id="WCO68408.1"/>
    </source>
</evidence>
<evidence type="ECO:0000256" key="2">
    <source>
        <dbReference type="ARBA" id="ARBA00022801"/>
    </source>
</evidence>
<dbReference type="PANTHER" id="PTHR12159:SF9">
    <property type="entry name" value="G_T MISMATCH-SPECIFIC THYMINE DNA GLYCOSYLASE"/>
    <property type="match status" value="1"/>
</dbReference>
<evidence type="ECO:0000256" key="3">
    <source>
        <dbReference type="ARBA" id="ARBA00023204"/>
    </source>
</evidence>
<dbReference type="SMART" id="SM00987">
    <property type="entry name" value="UreE_C"/>
    <property type="match status" value="1"/>
</dbReference>
<dbReference type="InterPro" id="IPR036895">
    <property type="entry name" value="Uracil-DNA_glycosylase-like_sf"/>
</dbReference>
<dbReference type="RefSeq" id="WP_272737925.1">
    <property type="nucleotide sequence ID" value="NZ_CP116942.1"/>
</dbReference>
<dbReference type="AlphaFoldDB" id="A0AAF0BWS1"/>
<reference evidence="5" key="1">
    <citation type="submission" date="2023-01" db="EMBL/GenBank/DDBJ databases">
        <title>The diversity of Class Acidimicrobiia in South China Sea sediment environments and the proposal of Iamia marina sp. nov., a novel species of the genus Iamia.</title>
        <authorList>
            <person name="He Y."/>
            <person name="Tian X."/>
        </authorList>
    </citation>
    <scope>NUCLEOTIDE SEQUENCE</scope>
    <source>
        <strain evidence="5">DSM 19957</strain>
    </source>
</reference>
<name>A0AAF0BWS1_9ACTN</name>
<dbReference type="GO" id="GO:0004844">
    <property type="term" value="F:uracil DNA N-glycosylase activity"/>
    <property type="evidence" value="ECO:0007669"/>
    <property type="project" value="TreeGrafter"/>
</dbReference>
<evidence type="ECO:0000259" key="4">
    <source>
        <dbReference type="SMART" id="SM00986"/>
    </source>
</evidence>
<keyword evidence="6" id="KW-1185">Reference proteome</keyword>
<keyword evidence="1" id="KW-0227">DNA damage</keyword>
<dbReference type="Gene3D" id="3.40.50.150">
    <property type="entry name" value="Vaccinia Virus protein VP39"/>
    <property type="match status" value="1"/>
</dbReference>
<dbReference type="InterPro" id="IPR005122">
    <property type="entry name" value="Uracil-DNA_glycosylase-like"/>
</dbReference>
<dbReference type="CDD" id="cd10028">
    <property type="entry name" value="UDG-F2_TDG_MUG"/>
    <property type="match status" value="1"/>
</dbReference>
<accession>A0AAF0BWS1</accession>
<dbReference type="Pfam" id="PF03167">
    <property type="entry name" value="UDG"/>
    <property type="match status" value="1"/>
</dbReference>
<dbReference type="InterPro" id="IPR029063">
    <property type="entry name" value="SAM-dependent_MTases_sf"/>
</dbReference>
<sequence>MTAPEAGSDVPSLDPETVAAYDAGADAYAARGVITAGADRVAALQARRASTAPLLDLGCGTGNDLGVLARPLVGLDPSAAMLARAAAAHPDVPLVRAAAGALPIRPGGLGGAWASKSLQHVGAPHLPLALADLHRALAVGAPVGLRMFGGEGVRVSDAGNDLPGRRFTFWPSDALVDVIVGAGFVDVELATSPMEWGDATYLDVAATRGRTLPDTVAPGMRLLVCGLNPSLHAADAGVGYAGPGNRFWPALVEAGLCGERSARDPWRLLAQEGIGMTDVVKRATPRAAELTTAEHRAGLARLERLCTLLAPEAIVLVGLGGWRAAVDRRARAGWQPRRLGPTPAYLMPSTSGLNAGTSRAELVAHLRRAAAGPPTA</sequence>
<dbReference type="Gene3D" id="3.40.470.10">
    <property type="entry name" value="Uracil-DNA glycosylase-like domain"/>
    <property type="match status" value="1"/>
</dbReference>
<dbReference type="GO" id="GO:0008263">
    <property type="term" value="F:pyrimidine-specific mismatch base pair DNA N-glycosylase activity"/>
    <property type="evidence" value="ECO:0007669"/>
    <property type="project" value="TreeGrafter"/>
</dbReference>
<dbReference type="InterPro" id="IPR015637">
    <property type="entry name" value="MUG/TDG"/>
</dbReference>
<keyword evidence="3" id="KW-0234">DNA repair</keyword>
<dbReference type="SMART" id="SM00986">
    <property type="entry name" value="UDG"/>
    <property type="match status" value="1"/>
</dbReference>
<dbReference type="Pfam" id="PF13649">
    <property type="entry name" value="Methyltransf_25"/>
    <property type="match status" value="1"/>
</dbReference>
<organism evidence="5 6">
    <name type="scientific">Iamia majanohamensis</name>
    <dbReference type="NCBI Taxonomy" id="467976"/>
    <lineage>
        <taxon>Bacteria</taxon>
        <taxon>Bacillati</taxon>
        <taxon>Actinomycetota</taxon>
        <taxon>Acidimicrobiia</taxon>
        <taxon>Acidimicrobiales</taxon>
        <taxon>Iamiaceae</taxon>
        <taxon>Iamia</taxon>
    </lineage>
</organism>
<proteinExistence type="predicted"/>
<dbReference type="KEGG" id="ima:PO878_06660"/>
<dbReference type="SUPFAM" id="SSF53335">
    <property type="entry name" value="S-adenosyl-L-methionine-dependent methyltransferases"/>
    <property type="match status" value="1"/>
</dbReference>
<dbReference type="SUPFAM" id="SSF52141">
    <property type="entry name" value="Uracil-DNA glycosylase-like"/>
    <property type="match status" value="1"/>
</dbReference>